<evidence type="ECO:0000313" key="4">
    <source>
        <dbReference type="Proteomes" id="UP000070133"/>
    </source>
</evidence>
<protein>
    <recommendedName>
        <fullName evidence="5">ASST-domain-containing protein</fullName>
    </recommendedName>
</protein>
<dbReference type="OrthoDB" id="5427350at2759"/>
<proteinExistence type="predicted"/>
<keyword evidence="2" id="KW-0732">Signal</keyword>
<dbReference type="InterPro" id="IPR011047">
    <property type="entry name" value="Quinoprotein_ADH-like_sf"/>
</dbReference>
<keyword evidence="4" id="KW-1185">Reference proteome</keyword>
<dbReference type="EMBL" id="LFZN01000012">
    <property type="protein sequence ID" value="KXT05575.1"/>
    <property type="molecule type" value="Genomic_DNA"/>
</dbReference>
<gene>
    <name evidence="3" type="ORF">AC578_3706</name>
</gene>
<feature type="transmembrane region" description="Helical" evidence="1">
    <location>
        <begin position="561"/>
        <end position="579"/>
    </location>
</feature>
<dbReference type="SUPFAM" id="SSF50998">
    <property type="entry name" value="Quinoprotein alcohol dehydrogenase-like"/>
    <property type="match status" value="1"/>
</dbReference>
<accession>A0A139HSV8</accession>
<dbReference type="AlphaFoldDB" id="A0A139HSV8"/>
<dbReference type="Pfam" id="PF14269">
    <property type="entry name" value="Arylsulfotran_2"/>
    <property type="match status" value="1"/>
</dbReference>
<keyword evidence="1" id="KW-1133">Transmembrane helix</keyword>
<comment type="caution">
    <text evidence="3">The sequence shown here is derived from an EMBL/GenBank/DDBJ whole genome shotgun (WGS) entry which is preliminary data.</text>
</comment>
<dbReference type="STRING" id="321146.A0A139HSV8"/>
<keyword evidence="1" id="KW-0812">Transmembrane</keyword>
<sequence>MLVLTSLLLLWSTLHCVADARVRTKLTKQLPSGEVFLHDADYNAGRYGYYVTQAFKSTNVTAPRLNMQKPFTNCDDGSFLFVTPRGEIPETPTAAILDASGSLIWTPNAYFGQVYNFQVQEYKGRSYLTFWGGNDSVGGHGSGHYYMYDQNYRLVRKISAVNGLGADLHSFTILPNGNVLCTVYEKVPVDPQVIFGRKKEASTFMWDSLFQEFSLETGQLIFQWRASEFLSMDLSYADKRPATFKDPWDWSHINMVEKDAAGNYLVSLRHLRCVVYVSGLTGEVLWKLGGKDSSFTDLSGGEASRMVGQHDAHWDEGQRFITFFDNRADWAFELEHVSKGRRLEVDLKEMTVKVNATYVHPQNIFAFSQGSFQTLPNGNVLLGYGYSAAMTEFAPNGTVLCDAYMQPSSRFSSGDVQSYRNLKFNWTGIPLTPPDVVLEGNRLFVSWLGSTKVRSWAVQDSFFEDGRFGTVLYAEKTGFETQIKLPSHLPLRQYLRIMALDEHDQELSASTIIDFGANATRWPTEEEVAAHDAGTDLLEAEEDGRIEDETVSDHGYEDVEVLLGFVFFVVVCAAVMLWVHRSRGVMGWWSNASASSSPLAFMTDQGIQFPIWQRLRRFGTWEFFHSAHDNTAYDLLPTHDRSGDRENHTGF</sequence>
<organism evidence="3 4">
    <name type="scientific">Pseudocercospora eumusae</name>
    <dbReference type="NCBI Taxonomy" id="321146"/>
    <lineage>
        <taxon>Eukaryota</taxon>
        <taxon>Fungi</taxon>
        <taxon>Dikarya</taxon>
        <taxon>Ascomycota</taxon>
        <taxon>Pezizomycotina</taxon>
        <taxon>Dothideomycetes</taxon>
        <taxon>Dothideomycetidae</taxon>
        <taxon>Mycosphaerellales</taxon>
        <taxon>Mycosphaerellaceae</taxon>
        <taxon>Pseudocercospora</taxon>
    </lineage>
</organism>
<reference evidence="3 4" key="1">
    <citation type="submission" date="2015-07" db="EMBL/GenBank/DDBJ databases">
        <title>Comparative genomics of the Sigatoka disease complex on banana suggests a link between parallel evolutionary changes in Pseudocercospora fijiensis and Pseudocercospora eumusae and increased virulence on the banana host.</title>
        <authorList>
            <person name="Chang T.-C."/>
            <person name="Salvucci A."/>
            <person name="Crous P.W."/>
            <person name="Stergiopoulos I."/>
        </authorList>
    </citation>
    <scope>NUCLEOTIDE SEQUENCE [LARGE SCALE GENOMIC DNA]</scope>
    <source>
        <strain evidence="3 4">CBS 114824</strain>
    </source>
</reference>
<dbReference type="InterPro" id="IPR053143">
    <property type="entry name" value="Arylsulfate_ST"/>
</dbReference>
<dbReference type="InterPro" id="IPR039535">
    <property type="entry name" value="ASST-like"/>
</dbReference>
<evidence type="ECO:0000256" key="2">
    <source>
        <dbReference type="SAM" id="SignalP"/>
    </source>
</evidence>
<feature type="chain" id="PRO_5007806980" description="ASST-domain-containing protein" evidence="2">
    <location>
        <begin position="21"/>
        <end position="651"/>
    </location>
</feature>
<name>A0A139HSV8_9PEZI</name>
<dbReference type="Proteomes" id="UP000070133">
    <property type="component" value="Unassembled WGS sequence"/>
</dbReference>
<evidence type="ECO:0000313" key="3">
    <source>
        <dbReference type="EMBL" id="KXT05575.1"/>
    </source>
</evidence>
<dbReference type="PANTHER" id="PTHR35340:SF5">
    <property type="entry name" value="ASST-DOMAIN-CONTAINING PROTEIN"/>
    <property type="match status" value="1"/>
</dbReference>
<evidence type="ECO:0008006" key="5">
    <source>
        <dbReference type="Google" id="ProtNLM"/>
    </source>
</evidence>
<evidence type="ECO:0000256" key="1">
    <source>
        <dbReference type="SAM" id="Phobius"/>
    </source>
</evidence>
<feature type="signal peptide" evidence="2">
    <location>
        <begin position="1"/>
        <end position="20"/>
    </location>
</feature>
<keyword evidence="1" id="KW-0472">Membrane</keyword>
<dbReference type="PANTHER" id="PTHR35340">
    <property type="entry name" value="PQQ ENZYME REPEAT PROTEIN-RELATED"/>
    <property type="match status" value="1"/>
</dbReference>